<evidence type="ECO:0000313" key="2">
    <source>
        <dbReference type="EMBL" id="NDU95482.1"/>
    </source>
</evidence>
<dbReference type="EMBL" id="JAAFZH010000004">
    <property type="protein sequence ID" value="NDU95482.1"/>
    <property type="molecule type" value="Genomic_DNA"/>
</dbReference>
<organism evidence="2 3">
    <name type="scientific">Spirosoma terrae</name>
    <dbReference type="NCBI Taxonomy" id="1968276"/>
    <lineage>
        <taxon>Bacteria</taxon>
        <taxon>Pseudomonadati</taxon>
        <taxon>Bacteroidota</taxon>
        <taxon>Cytophagia</taxon>
        <taxon>Cytophagales</taxon>
        <taxon>Cytophagaceae</taxon>
        <taxon>Spirosoma</taxon>
    </lineage>
</organism>
<evidence type="ECO:0000313" key="3">
    <source>
        <dbReference type="Proteomes" id="UP000474175"/>
    </source>
</evidence>
<accession>A0A6L9L7Y8</accession>
<feature type="transmembrane region" description="Helical" evidence="1">
    <location>
        <begin position="59"/>
        <end position="77"/>
    </location>
</feature>
<dbReference type="Pfam" id="PF08592">
    <property type="entry name" value="Anthrone_oxy"/>
    <property type="match status" value="1"/>
</dbReference>
<gene>
    <name evidence="2" type="ORF">GK108_11410</name>
</gene>
<protein>
    <submittedName>
        <fullName evidence="2">DUF1772 domain-containing protein</fullName>
    </submittedName>
</protein>
<proteinExistence type="predicted"/>
<dbReference type="AlphaFoldDB" id="A0A6L9L7Y8"/>
<reference evidence="2 3" key="1">
    <citation type="submission" date="2020-02" db="EMBL/GenBank/DDBJ databases">
        <title>Draft genome sequence of two Spirosoma agri KCTC 52727 and Spirosoma terrae KCTC 52035.</title>
        <authorList>
            <person name="Rojas J."/>
            <person name="Ambika Manirajan B."/>
            <person name="Suarez C."/>
            <person name="Ratering S."/>
            <person name="Schnell S."/>
        </authorList>
    </citation>
    <scope>NUCLEOTIDE SEQUENCE [LARGE SCALE GENOMIC DNA]</scope>
    <source>
        <strain evidence="2 3">KCTC 52035</strain>
    </source>
</reference>
<feature type="transmembrane region" description="Helical" evidence="1">
    <location>
        <begin position="89"/>
        <end position="113"/>
    </location>
</feature>
<keyword evidence="1" id="KW-1133">Transmembrane helix</keyword>
<keyword evidence="1" id="KW-0812">Transmembrane</keyword>
<feature type="transmembrane region" description="Helical" evidence="1">
    <location>
        <begin position="133"/>
        <end position="155"/>
    </location>
</feature>
<keyword evidence="3" id="KW-1185">Reference proteome</keyword>
<name>A0A6L9L7Y8_9BACT</name>
<keyword evidence="1" id="KW-0472">Membrane</keyword>
<comment type="caution">
    <text evidence="2">The sequence shown here is derived from an EMBL/GenBank/DDBJ whole genome shotgun (WGS) entry which is preliminary data.</text>
</comment>
<dbReference type="InterPro" id="IPR013901">
    <property type="entry name" value="Anthrone_oxy"/>
</dbReference>
<evidence type="ECO:0000256" key="1">
    <source>
        <dbReference type="SAM" id="Phobius"/>
    </source>
</evidence>
<sequence length="157" mass="18152">MTQLSNLILSLFILNLGTAFGAGLYEARITLPQWFPKKQRNWHQIDKRAMHELDAGRKFWAFVTTIPLTILTIVNLIMAWQSQHPGHNWWLAAALLTFVERVATFTFFIPTIIKLQRVESIPTSKRHNVVTTWIRLNYVRNTITFVACFLALTALSQ</sequence>
<dbReference type="RefSeq" id="WP_163947585.1">
    <property type="nucleotide sequence ID" value="NZ_JAAFZH010000004.1"/>
</dbReference>
<dbReference type="Proteomes" id="UP000474175">
    <property type="component" value="Unassembled WGS sequence"/>
</dbReference>